<dbReference type="GO" id="GO:0008767">
    <property type="term" value="F:UDP-galactopyranose mutase activity"/>
    <property type="evidence" value="ECO:0007669"/>
    <property type="project" value="TreeGrafter"/>
</dbReference>
<dbReference type="GO" id="GO:0005829">
    <property type="term" value="C:cytosol"/>
    <property type="evidence" value="ECO:0007669"/>
    <property type="project" value="TreeGrafter"/>
</dbReference>
<reference evidence="1" key="1">
    <citation type="journal article" date="2015" name="Nature">
        <title>Complex archaea that bridge the gap between prokaryotes and eukaryotes.</title>
        <authorList>
            <person name="Spang A."/>
            <person name="Saw J.H."/>
            <person name="Jorgensen S.L."/>
            <person name="Zaremba-Niedzwiedzka K."/>
            <person name="Martijn J."/>
            <person name="Lind A.E."/>
            <person name="van Eijk R."/>
            <person name="Schleper C."/>
            <person name="Guy L."/>
            <person name="Ettema T.J."/>
        </authorList>
    </citation>
    <scope>NUCLEOTIDE SEQUENCE</scope>
</reference>
<dbReference type="EMBL" id="LAZR01026097">
    <property type="protein sequence ID" value="KKL69803.1"/>
    <property type="molecule type" value="Genomic_DNA"/>
</dbReference>
<comment type="caution">
    <text evidence="1">The sequence shown here is derived from an EMBL/GenBank/DDBJ whole genome shotgun (WGS) entry which is preliminary data.</text>
</comment>
<gene>
    <name evidence="1" type="ORF">LCGC14_2111230</name>
</gene>
<accession>A0A0F9E737</accession>
<organism evidence="1">
    <name type="scientific">marine sediment metagenome</name>
    <dbReference type="NCBI Taxonomy" id="412755"/>
    <lineage>
        <taxon>unclassified sequences</taxon>
        <taxon>metagenomes</taxon>
        <taxon>ecological metagenomes</taxon>
    </lineage>
</organism>
<dbReference type="AlphaFoldDB" id="A0A0F9E737"/>
<dbReference type="InterPro" id="IPR036188">
    <property type="entry name" value="FAD/NAD-bd_sf"/>
</dbReference>
<evidence type="ECO:0000313" key="1">
    <source>
        <dbReference type="EMBL" id="KKL69803.1"/>
    </source>
</evidence>
<dbReference type="Gene3D" id="3.50.50.60">
    <property type="entry name" value="FAD/NAD(P)-binding domain"/>
    <property type="match status" value="1"/>
</dbReference>
<dbReference type="PANTHER" id="PTHR21197">
    <property type="entry name" value="UDP-GALACTOPYRANOSE MUTASE"/>
    <property type="match status" value="1"/>
</dbReference>
<name>A0A0F9E737_9ZZZZ</name>
<sequence length="79" mass="9325">MKKTYPVYDHSYRQCVATVRRYLDGIANLQTIGRNGLHRYNNQDHSMYTAMLTVENILGADHDIWAVNVEDEYHEEHSR</sequence>
<feature type="non-terminal residue" evidence="1">
    <location>
        <position position="79"/>
    </location>
</feature>
<proteinExistence type="predicted"/>
<protein>
    <submittedName>
        <fullName evidence="1">Uncharacterized protein</fullName>
    </submittedName>
</protein>
<dbReference type="PANTHER" id="PTHR21197:SF0">
    <property type="entry name" value="UDP-GALACTOPYRANOSE MUTASE"/>
    <property type="match status" value="1"/>
</dbReference>
<dbReference type="GO" id="GO:0050660">
    <property type="term" value="F:flavin adenine dinucleotide binding"/>
    <property type="evidence" value="ECO:0007669"/>
    <property type="project" value="TreeGrafter"/>
</dbReference>